<evidence type="ECO:0000313" key="6">
    <source>
        <dbReference type="EMBL" id="PEN14706.1"/>
    </source>
</evidence>
<dbReference type="PANTHER" id="PTHR48111:SF43">
    <property type="entry name" value="STAGE 0 SPORULATION PROTEIN A HOMOLOG"/>
    <property type="match status" value="1"/>
</dbReference>
<dbReference type="GO" id="GO:0006355">
    <property type="term" value="P:regulation of DNA-templated transcription"/>
    <property type="evidence" value="ECO:0007669"/>
    <property type="project" value="InterPro"/>
</dbReference>
<organism evidence="6 7">
    <name type="scientific">Rothia dentocariosa</name>
    <dbReference type="NCBI Taxonomy" id="2047"/>
    <lineage>
        <taxon>Bacteria</taxon>
        <taxon>Bacillati</taxon>
        <taxon>Actinomycetota</taxon>
        <taxon>Actinomycetes</taxon>
        <taxon>Micrococcales</taxon>
        <taxon>Micrococcaceae</taxon>
        <taxon>Rothia</taxon>
    </lineage>
</organism>
<feature type="non-terminal residue" evidence="6">
    <location>
        <position position="1"/>
    </location>
</feature>
<dbReference type="PROSITE" id="PS51755">
    <property type="entry name" value="OMPR_PHOB"/>
    <property type="match status" value="1"/>
</dbReference>
<dbReference type="Gene3D" id="1.10.10.10">
    <property type="entry name" value="Winged helix-like DNA-binding domain superfamily/Winged helix DNA-binding domain"/>
    <property type="match status" value="1"/>
</dbReference>
<feature type="DNA-binding region" description="OmpR/PhoB-type" evidence="3">
    <location>
        <begin position="87"/>
        <end position="186"/>
    </location>
</feature>
<dbReference type="Pfam" id="PF00486">
    <property type="entry name" value="Trans_reg_C"/>
    <property type="match status" value="1"/>
</dbReference>
<dbReference type="EMBL" id="PDEV01000016">
    <property type="protein sequence ID" value="PEN14706.1"/>
    <property type="molecule type" value="Genomic_DNA"/>
</dbReference>
<feature type="domain" description="Response regulatory" evidence="4">
    <location>
        <begin position="1"/>
        <end position="78"/>
    </location>
</feature>
<evidence type="ECO:0000256" key="1">
    <source>
        <dbReference type="ARBA" id="ARBA00023125"/>
    </source>
</evidence>
<dbReference type="SMART" id="SM00862">
    <property type="entry name" value="Trans_reg_C"/>
    <property type="match status" value="1"/>
</dbReference>
<protein>
    <submittedName>
        <fullName evidence="6">DNA-binding response regulator</fullName>
    </submittedName>
</protein>
<dbReference type="SUPFAM" id="SSF52172">
    <property type="entry name" value="CheY-like"/>
    <property type="match status" value="1"/>
</dbReference>
<dbReference type="InterPro" id="IPR001789">
    <property type="entry name" value="Sig_transdc_resp-reg_receiver"/>
</dbReference>
<dbReference type="Gene3D" id="3.40.50.2300">
    <property type="match status" value="1"/>
</dbReference>
<dbReference type="Proteomes" id="UP000219947">
    <property type="component" value="Unassembled WGS sequence"/>
</dbReference>
<dbReference type="InterPro" id="IPR036388">
    <property type="entry name" value="WH-like_DNA-bd_sf"/>
</dbReference>
<dbReference type="PROSITE" id="PS50110">
    <property type="entry name" value="RESPONSE_REGULATORY"/>
    <property type="match status" value="1"/>
</dbReference>
<accession>A0A2A8D1B5</accession>
<evidence type="ECO:0000256" key="3">
    <source>
        <dbReference type="PROSITE-ProRule" id="PRU01091"/>
    </source>
</evidence>
<dbReference type="Gene3D" id="6.10.250.690">
    <property type="match status" value="1"/>
</dbReference>
<keyword evidence="1 3" id="KW-0238">DNA-binding</keyword>
<dbReference type="GO" id="GO:0000976">
    <property type="term" value="F:transcription cis-regulatory region binding"/>
    <property type="evidence" value="ECO:0007669"/>
    <property type="project" value="TreeGrafter"/>
</dbReference>
<dbReference type="InterPro" id="IPR016032">
    <property type="entry name" value="Sig_transdc_resp-reg_C-effctor"/>
</dbReference>
<evidence type="ECO:0000256" key="2">
    <source>
        <dbReference type="PROSITE-ProRule" id="PRU00169"/>
    </source>
</evidence>
<dbReference type="GO" id="GO:0005829">
    <property type="term" value="C:cytosol"/>
    <property type="evidence" value="ECO:0007669"/>
    <property type="project" value="TreeGrafter"/>
</dbReference>
<dbReference type="GO" id="GO:0032993">
    <property type="term" value="C:protein-DNA complex"/>
    <property type="evidence" value="ECO:0007669"/>
    <property type="project" value="TreeGrafter"/>
</dbReference>
<evidence type="ECO:0000259" key="4">
    <source>
        <dbReference type="PROSITE" id="PS50110"/>
    </source>
</evidence>
<keyword evidence="7" id="KW-1185">Reference proteome</keyword>
<evidence type="ECO:0000313" key="7">
    <source>
        <dbReference type="Proteomes" id="UP000219947"/>
    </source>
</evidence>
<dbReference type="InterPro" id="IPR001867">
    <property type="entry name" value="OmpR/PhoB-type_DNA-bd"/>
</dbReference>
<proteinExistence type="predicted"/>
<dbReference type="SUPFAM" id="SSF46894">
    <property type="entry name" value="C-terminal effector domain of the bipartite response regulators"/>
    <property type="match status" value="1"/>
</dbReference>
<feature type="modified residue" description="4-aspartylphosphate" evidence="2">
    <location>
        <position position="14"/>
    </location>
</feature>
<dbReference type="PANTHER" id="PTHR48111">
    <property type="entry name" value="REGULATOR OF RPOS"/>
    <property type="match status" value="1"/>
</dbReference>
<keyword evidence="2" id="KW-0597">Phosphoprotein</keyword>
<feature type="domain" description="OmpR/PhoB-type" evidence="5">
    <location>
        <begin position="87"/>
        <end position="186"/>
    </location>
</feature>
<name>A0A2A8D1B5_9MICC</name>
<dbReference type="CDD" id="cd00383">
    <property type="entry name" value="trans_reg_C"/>
    <property type="match status" value="1"/>
</dbReference>
<gene>
    <name evidence="6" type="ORF">CRM92_10525</name>
</gene>
<reference evidence="6" key="1">
    <citation type="submission" date="2017-10" db="EMBL/GenBank/DDBJ databases">
        <title>Kefir isolates.</title>
        <authorList>
            <person name="Kim Y."/>
            <person name="Blasche S."/>
        </authorList>
    </citation>
    <scope>NUCLEOTIDE SEQUENCE [LARGE SCALE GENOMIC DNA]</scope>
    <source>
        <strain evidence="6">OG2-2</strain>
    </source>
</reference>
<sequence>QEIMEFEADLVLMDIGLPFYSGFYWTNELRKLSQIPIIFISSASDDMNQVTAMNQGADDFVTKPFSLEILNAKIKALLRRSYSFSGIEKLEFAGYVLSENTLISTQEGEREEIELTSSENKILTLLFRGNGEVVTKEKILQELWQTDEFIDANTLNVKMTRLRKKLGEIGFDQHIMTKRGSGYALV</sequence>
<dbReference type="Pfam" id="PF00072">
    <property type="entry name" value="Response_reg"/>
    <property type="match status" value="1"/>
</dbReference>
<evidence type="ECO:0000259" key="5">
    <source>
        <dbReference type="PROSITE" id="PS51755"/>
    </source>
</evidence>
<dbReference type="AlphaFoldDB" id="A0A2A8D1B5"/>
<dbReference type="InterPro" id="IPR039420">
    <property type="entry name" value="WalR-like"/>
</dbReference>
<dbReference type="GO" id="GO:0000156">
    <property type="term" value="F:phosphorelay response regulator activity"/>
    <property type="evidence" value="ECO:0007669"/>
    <property type="project" value="TreeGrafter"/>
</dbReference>
<dbReference type="InterPro" id="IPR011006">
    <property type="entry name" value="CheY-like_superfamily"/>
</dbReference>
<comment type="caution">
    <text evidence="6">The sequence shown here is derived from an EMBL/GenBank/DDBJ whole genome shotgun (WGS) entry which is preliminary data.</text>
</comment>